<accession>A0A9D0ZNZ5</accession>
<dbReference type="EMBL" id="DVFZ01000068">
    <property type="protein sequence ID" value="HIQ82799.1"/>
    <property type="molecule type" value="Genomic_DNA"/>
</dbReference>
<evidence type="ECO:0000313" key="1">
    <source>
        <dbReference type="EMBL" id="HIQ82799.1"/>
    </source>
</evidence>
<reference evidence="1" key="2">
    <citation type="journal article" date="2021" name="PeerJ">
        <title>Extensive microbial diversity within the chicken gut microbiome revealed by metagenomics and culture.</title>
        <authorList>
            <person name="Gilroy R."/>
            <person name="Ravi A."/>
            <person name="Getino M."/>
            <person name="Pursley I."/>
            <person name="Horton D.L."/>
            <person name="Alikhan N.F."/>
            <person name="Baker D."/>
            <person name="Gharbi K."/>
            <person name="Hall N."/>
            <person name="Watson M."/>
            <person name="Adriaenssens E.M."/>
            <person name="Foster-Nyarko E."/>
            <person name="Jarju S."/>
            <person name="Secka A."/>
            <person name="Antonio M."/>
            <person name="Oren A."/>
            <person name="Chaudhuri R.R."/>
            <person name="La Ragione R."/>
            <person name="Hildebrand F."/>
            <person name="Pallen M.J."/>
        </authorList>
    </citation>
    <scope>NUCLEOTIDE SEQUENCE</scope>
    <source>
        <strain evidence="1">ChiSjej6B24-2974</strain>
    </source>
</reference>
<evidence type="ECO:0000313" key="2">
    <source>
        <dbReference type="Proteomes" id="UP000824260"/>
    </source>
</evidence>
<reference evidence="1" key="1">
    <citation type="submission" date="2020-10" db="EMBL/GenBank/DDBJ databases">
        <authorList>
            <person name="Gilroy R."/>
        </authorList>
    </citation>
    <scope>NUCLEOTIDE SEQUENCE</scope>
    <source>
        <strain evidence="1">ChiSjej6B24-2974</strain>
    </source>
</reference>
<dbReference type="Proteomes" id="UP000824260">
    <property type="component" value="Unassembled WGS sequence"/>
</dbReference>
<sequence>MPETLDSDDFDPFFAEYAIETLAEALKFDADAARGFAEEGDAEPVWRWPEEGKTAKKSIPWMPEDAPPALVKSSCGSGELLHISFVSSGGKGRGIEAIILPHGITVDDYRIPEALLRCIENRSEQYTCTLADTKIINTNQGRAWRVTFPDVEIPVGLCDTENFAYHREITSFVLSIPVYAMDKPLPSLRESDFAPPSGENAHLPPEKAVDWHRQMYAKMEEAKKKLPYFDIWVMPVENHPANIYARLELYTPGENHITKYYLPMREKALKSRETDTQT</sequence>
<organism evidence="1 2">
    <name type="scientific">Candidatus Pullichristensenella stercorigallinarum</name>
    <dbReference type="NCBI Taxonomy" id="2840909"/>
    <lineage>
        <taxon>Bacteria</taxon>
        <taxon>Bacillati</taxon>
        <taxon>Bacillota</taxon>
        <taxon>Clostridia</taxon>
        <taxon>Candidatus Pullichristensenella</taxon>
    </lineage>
</organism>
<comment type="caution">
    <text evidence="1">The sequence shown here is derived from an EMBL/GenBank/DDBJ whole genome shotgun (WGS) entry which is preliminary data.</text>
</comment>
<dbReference type="AlphaFoldDB" id="A0A9D0ZNZ5"/>
<name>A0A9D0ZNZ5_9FIRM</name>
<gene>
    <name evidence="1" type="ORF">IAA52_06820</name>
</gene>
<proteinExistence type="predicted"/>
<protein>
    <submittedName>
        <fullName evidence="1">Uncharacterized protein</fullName>
    </submittedName>
</protein>